<dbReference type="InterPro" id="IPR000524">
    <property type="entry name" value="Tscrpt_reg_HTH_GntR"/>
</dbReference>
<dbReference type="Proteomes" id="UP000523196">
    <property type="component" value="Unassembled WGS sequence"/>
</dbReference>
<sequence>MQAATPKPGTATAIAAVEPPSAVDAVVDAITRAVRDGQFVPGQRLVELDFARRLGVSRSSVREAFQRLVADGLLAAIPNRGVTIRQLSREEVEDWFEVRIALESLAIRKATPVLAGDPAVLYLLLDAMDEAVGDGDIRRYSDLNRELHERCTRAAGNPHLATLLERLGHSIHGLQFRLMVEPRKAFDTHAQHHRLVQAILANDADAAEGAVRAHLETTRRLIQALPDHHFA</sequence>
<dbReference type="InterPro" id="IPR036388">
    <property type="entry name" value="WH-like_DNA-bd_sf"/>
</dbReference>
<name>A0A7W3Y5Y3_9GAMM</name>
<reference evidence="5 6" key="1">
    <citation type="submission" date="2020-08" db="EMBL/GenBank/DDBJ databases">
        <authorList>
            <person name="Xu S."/>
            <person name="Li A."/>
        </authorList>
    </citation>
    <scope>NUCLEOTIDE SEQUENCE [LARGE SCALE GENOMIC DNA]</scope>
    <source>
        <strain evidence="5 6">119BY6-57</strain>
    </source>
</reference>
<dbReference type="SUPFAM" id="SSF46785">
    <property type="entry name" value="Winged helix' DNA-binding domain"/>
    <property type="match status" value="1"/>
</dbReference>
<keyword evidence="2" id="KW-0238">DNA-binding</keyword>
<dbReference type="InterPro" id="IPR011711">
    <property type="entry name" value="GntR_C"/>
</dbReference>
<dbReference type="RefSeq" id="WP_182686465.1">
    <property type="nucleotide sequence ID" value="NZ_JACHTF010000007.1"/>
</dbReference>
<evidence type="ECO:0000313" key="5">
    <source>
        <dbReference type="EMBL" id="MBB1060465.1"/>
    </source>
</evidence>
<dbReference type="GO" id="GO:0003700">
    <property type="term" value="F:DNA-binding transcription factor activity"/>
    <property type="evidence" value="ECO:0007669"/>
    <property type="project" value="InterPro"/>
</dbReference>
<keyword evidence="1" id="KW-0805">Transcription regulation</keyword>
<evidence type="ECO:0000256" key="2">
    <source>
        <dbReference type="ARBA" id="ARBA00023125"/>
    </source>
</evidence>
<gene>
    <name evidence="5" type="ORF">H4F98_07740</name>
</gene>
<dbReference type="CDD" id="cd07377">
    <property type="entry name" value="WHTH_GntR"/>
    <property type="match status" value="1"/>
</dbReference>
<dbReference type="InterPro" id="IPR008920">
    <property type="entry name" value="TF_FadR/GntR_C"/>
</dbReference>
<protein>
    <submittedName>
        <fullName evidence="5">GntR family transcriptional regulator</fullName>
    </submittedName>
</protein>
<dbReference type="Pfam" id="PF00392">
    <property type="entry name" value="GntR"/>
    <property type="match status" value="1"/>
</dbReference>
<dbReference type="EMBL" id="JACHTF010000007">
    <property type="protein sequence ID" value="MBB1060465.1"/>
    <property type="molecule type" value="Genomic_DNA"/>
</dbReference>
<dbReference type="PROSITE" id="PS50949">
    <property type="entry name" value="HTH_GNTR"/>
    <property type="match status" value="1"/>
</dbReference>
<evidence type="ECO:0000259" key="4">
    <source>
        <dbReference type="PROSITE" id="PS50949"/>
    </source>
</evidence>
<dbReference type="GO" id="GO:0003677">
    <property type="term" value="F:DNA binding"/>
    <property type="evidence" value="ECO:0007669"/>
    <property type="project" value="UniProtKB-KW"/>
</dbReference>
<organism evidence="5 6">
    <name type="scientific">Marilutibacter spongiae</name>
    <dbReference type="NCBI Taxonomy" id="2025720"/>
    <lineage>
        <taxon>Bacteria</taxon>
        <taxon>Pseudomonadati</taxon>
        <taxon>Pseudomonadota</taxon>
        <taxon>Gammaproteobacteria</taxon>
        <taxon>Lysobacterales</taxon>
        <taxon>Lysobacteraceae</taxon>
        <taxon>Marilutibacter</taxon>
    </lineage>
</organism>
<evidence type="ECO:0000256" key="3">
    <source>
        <dbReference type="ARBA" id="ARBA00023163"/>
    </source>
</evidence>
<evidence type="ECO:0000256" key="1">
    <source>
        <dbReference type="ARBA" id="ARBA00023015"/>
    </source>
</evidence>
<dbReference type="SUPFAM" id="SSF48008">
    <property type="entry name" value="GntR ligand-binding domain-like"/>
    <property type="match status" value="1"/>
</dbReference>
<dbReference type="Pfam" id="PF07729">
    <property type="entry name" value="FCD"/>
    <property type="match status" value="1"/>
</dbReference>
<evidence type="ECO:0000313" key="6">
    <source>
        <dbReference type="Proteomes" id="UP000523196"/>
    </source>
</evidence>
<keyword evidence="6" id="KW-1185">Reference proteome</keyword>
<dbReference type="SMART" id="SM00895">
    <property type="entry name" value="FCD"/>
    <property type="match status" value="1"/>
</dbReference>
<dbReference type="Gene3D" id="1.10.10.10">
    <property type="entry name" value="Winged helix-like DNA-binding domain superfamily/Winged helix DNA-binding domain"/>
    <property type="match status" value="1"/>
</dbReference>
<dbReference type="PANTHER" id="PTHR43537:SF51">
    <property type="entry name" value="HTH-TYPE TRANSCRIPTIONAL REGULATOR LGOR-RELATED"/>
    <property type="match status" value="1"/>
</dbReference>
<dbReference type="SMART" id="SM00345">
    <property type="entry name" value="HTH_GNTR"/>
    <property type="match status" value="1"/>
</dbReference>
<keyword evidence="3" id="KW-0804">Transcription</keyword>
<dbReference type="AlphaFoldDB" id="A0A7W3Y5Y3"/>
<comment type="caution">
    <text evidence="5">The sequence shown here is derived from an EMBL/GenBank/DDBJ whole genome shotgun (WGS) entry which is preliminary data.</text>
</comment>
<dbReference type="InterPro" id="IPR036390">
    <property type="entry name" value="WH_DNA-bd_sf"/>
</dbReference>
<dbReference type="Gene3D" id="1.20.120.530">
    <property type="entry name" value="GntR ligand-binding domain-like"/>
    <property type="match status" value="1"/>
</dbReference>
<dbReference type="PANTHER" id="PTHR43537">
    <property type="entry name" value="TRANSCRIPTIONAL REGULATOR, GNTR FAMILY"/>
    <property type="match status" value="1"/>
</dbReference>
<proteinExistence type="predicted"/>
<accession>A0A7W3Y5Y3</accession>
<feature type="domain" description="HTH gntR-type" evidence="4">
    <location>
        <begin position="20"/>
        <end position="87"/>
    </location>
</feature>